<proteinExistence type="predicted"/>
<sequence>MVKYFFKFSKFLWHYFPNVPKIWLHYSKTRNIDIEETKGYMTKKNKKLVGISAGIGGGIVGVISIGAIAGVSVDKSNYVKVNEWMKTLKKDFEINSKKLKKIHDDIIQKVVGQPGYDSIKEDLEKLLSRYNDQISTNNYIQKQLQEKIDKYAKFGVGHHPGNKSFLRKSANLKEQLFFNETLPDAEQQTNALLSESNWLISYFDKVVENANELISLKDSNNLLIDSISAKDSKFNNLQKSIDEYKSQKTKLPIKDNKQELTADFIFAGIKLFSEDKKLWEAILTKFTKSKSNPNNSISEKILNNNDIDLLKDNSNLSIVEYEKVKSVLARYFDKDGKLISNEDVKRSEIISELSKVNDDIANFNNEVLSYVTNLITSLKSKLESKNAFNQTNMLDISDKSDSYGELYRYVEEIKSISTNSSLWNLEKVTQLITKSNTLILKEKYQIIELNSFINSSLKSKVSEFGGDIDSFIELIGLKTQWDELVNFSKSSNIDFSTIKAQEYINQRNTLIDSFLKSKEIINLLKNKSLSNYTYGKNRLNAFKTAYSSKKSKLNGFNSLNFSYSKIAERENVINDALGKNLESLINANNKQVDEFLANVQSVSQLVSIDTNNFETLKSALNLNITDSDKFPTAYEFSYSGIDGYKPFEQLDDVKGVKTLVETKNAEVQSKKSEQWVENNLETVRSSFTSIFTLIEEINNSVKSLEDVKESYKSFLDTVFENINALKSIVESGHANNKKNIEAKDKIISYAKTDYLDVNNKEQFSSKIENNAKTLKEKYAKTWVEVFKEYDKYEEVKKLLEPELTKYSHNDIAYLKDAVSQFIEHQHAIIDASINEIYGVLDQGSINWNQLPQKSNFNKFVESEKTLRVNFVKNLYKILVDQFGYNTIYNFQSPKYKYDESNKKFIFDSVNILRNGQSEYANKTKAMEDAKKYESQPGLKPNSDKAKNLYKRYGFDQIFYGIDYMGKNFNNELLVPGKQSTKYVVCKRNIFGWEDVYITEKNWIFYKQNTSISSNEVGFDEVTALEKIKDDRASYILDTFLDMLNYENQLTHSVIEVLKLKNKLIDNVEYDEIFTKLVNSLAKLTYTSILSTLSSFQSNDNKSLYLPDREKPEDVVLNVESSKGKWLNAGVSKTMNVEINDFRIHLSYQEHRLNYYKGLPEWHFSEVGKKYNEEFNVLYSDINKTFESRGVNVSHDTTHVISTSAPFQQVLLDDKYFKIVSGDQNIFAAYYSKLSFVDDFGNKFNTKHFDWWRFNTITEYKRTFGAQINNEYSYLKHGLERHKFTDFFTDEKVKKLVKYEPINE</sequence>
<reference evidence="2 3" key="1">
    <citation type="submission" date="2018-12" db="EMBL/GenBank/DDBJ databases">
        <authorList>
            <consortium name="Pathogen Informatics"/>
        </authorList>
    </citation>
    <scope>NUCLEOTIDE SEQUENCE [LARGE SCALE GENOMIC DNA]</scope>
    <source>
        <strain evidence="2 3">NCTC10126</strain>
    </source>
</reference>
<evidence type="ECO:0000256" key="1">
    <source>
        <dbReference type="SAM" id="Phobius"/>
    </source>
</evidence>
<dbReference type="Proteomes" id="UP000280036">
    <property type="component" value="Unassembled WGS sequence"/>
</dbReference>
<keyword evidence="1" id="KW-0812">Transmembrane</keyword>
<gene>
    <name evidence="2" type="ORF">NCTC10126_00910</name>
</gene>
<organism evidence="2 3">
    <name type="scientific">Mycoplasmopsis caviae</name>
    <dbReference type="NCBI Taxonomy" id="55603"/>
    <lineage>
        <taxon>Bacteria</taxon>
        <taxon>Bacillati</taxon>
        <taxon>Mycoplasmatota</taxon>
        <taxon>Mycoplasmoidales</taxon>
        <taxon>Metamycoplasmataceae</taxon>
        <taxon>Mycoplasmopsis</taxon>
    </lineage>
</organism>
<name>A0A3P8KXM1_9BACT</name>
<feature type="transmembrane region" description="Helical" evidence="1">
    <location>
        <begin position="48"/>
        <end position="71"/>
    </location>
</feature>
<accession>A0A3P8KXM1</accession>
<protein>
    <submittedName>
        <fullName evidence="2">Uncharacterized protein</fullName>
    </submittedName>
</protein>
<keyword evidence="1" id="KW-0472">Membrane</keyword>
<evidence type="ECO:0000313" key="3">
    <source>
        <dbReference type="Proteomes" id="UP000280036"/>
    </source>
</evidence>
<evidence type="ECO:0000313" key="2">
    <source>
        <dbReference type="EMBL" id="VDR42387.1"/>
    </source>
</evidence>
<dbReference type="EMBL" id="UZVY01000001">
    <property type="protein sequence ID" value="VDR42387.1"/>
    <property type="molecule type" value="Genomic_DNA"/>
</dbReference>
<keyword evidence="1" id="KW-1133">Transmembrane helix</keyword>